<reference evidence="1" key="1">
    <citation type="submission" date="2013-10" db="EMBL/GenBank/DDBJ databases">
        <title>Genomic analysis of the causative agents of coccidiosis in chickens.</title>
        <authorList>
            <person name="Reid A.J."/>
            <person name="Blake D."/>
            <person name="Billington K."/>
            <person name="Browne H."/>
            <person name="Dunn M."/>
            <person name="Hung S."/>
            <person name="Kawahara F."/>
            <person name="Miranda-Saavedra D."/>
            <person name="Mourier T."/>
            <person name="Nagra H."/>
            <person name="Otto T.D."/>
            <person name="Rawlings N."/>
            <person name="Sanchez A."/>
            <person name="Sanders M."/>
            <person name="Subramaniam C."/>
            <person name="Tay Y."/>
            <person name="Dear P."/>
            <person name="Doerig C."/>
            <person name="Gruber A."/>
            <person name="Parkinson J."/>
            <person name="Shirley M."/>
            <person name="Wan K.L."/>
            <person name="Berriman M."/>
            <person name="Tomley F."/>
            <person name="Pain A."/>
        </authorList>
    </citation>
    <scope>NUCLEOTIDE SEQUENCE [LARGE SCALE GENOMIC DNA]</scope>
    <source>
        <strain evidence="1">Houghton</strain>
    </source>
</reference>
<reference evidence="1" key="2">
    <citation type="submission" date="2013-10" db="EMBL/GenBank/DDBJ databases">
        <authorList>
            <person name="Aslett M."/>
        </authorList>
    </citation>
    <scope>NUCLEOTIDE SEQUENCE [LARGE SCALE GENOMIC DNA]</scope>
    <source>
        <strain evidence="1">Houghton</strain>
    </source>
</reference>
<dbReference type="AlphaFoldDB" id="U6KCU3"/>
<sequence length="155" mass="16863">MLLCGGLYQRVSSIDSQLGLVEERNNEMPAAIDGSANENFVCAQFNQSSDSMPTLAWRSGSLLARKYAHSKTDMGRFQKLKQFTASVKQSGTKRVSVNGSDSLGTVQYAVTGSYDCVVVRVKRFIALAIRLTRVCATYEFAADILSINHPASACP</sequence>
<dbReference type="RefSeq" id="XP_037878063.1">
    <property type="nucleotide sequence ID" value="XM_038022209.1"/>
</dbReference>
<keyword evidence="2" id="KW-1185">Reference proteome</keyword>
<protein>
    <submittedName>
        <fullName evidence="1">Uncharacterized protein</fullName>
    </submittedName>
</protein>
<dbReference type="VEuPathDB" id="ToxoDB:EMH_0031930"/>
<evidence type="ECO:0000313" key="2">
    <source>
        <dbReference type="Proteomes" id="UP000030744"/>
    </source>
</evidence>
<proteinExistence type="predicted"/>
<dbReference type="Proteomes" id="UP000030744">
    <property type="component" value="Unassembled WGS sequence"/>
</dbReference>
<organism evidence="1 2">
    <name type="scientific">Eimeria mitis</name>
    <dbReference type="NCBI Taxonomy" id="44415"/>
    <lineage>
        <taxon>Eukaryota</taxon>
        <taxon>Sar</taxon>
        <taxon>Alveolata</taxon>
        <taxon>Apicomplexa</taxon>
        <taxon>Conoidasida</taxon>
        <taxon>Coccidia</taxon>
        <taxon>Eucoccidiorida</taxon>
        <taxon>Eimeriorina</taxon>
        <taxon>Eimeriidae</taxon>
        <taxon>Eimeria</taxon>
    </lineage>
</organism>
<accession>U6KCU3</accession>
<dbReference type="EMBL" id="HG732792">
    <property type="protein sequence ID" value="CDJ35774.1"/>
    <property type="molecule type" value="Genomic_DNA"/>
</dbReference>
<dbReference type="GeneID" id="60403945"/>
<name>U6KCU3_9EIME</name>
<evidence type="ECO:0000313" key="1">
    <source>
        <dbReference type="EMBL" id="CDJ35774.1"/>
    </source>
</evidence>
<gene>
    <name evidence="1" type="ORF">EMH_0031930</name>
</gene>